<evidence type="ECO:0008006" key="5">
    <source>
        <dbReference type="Google" id="ProtNLM"/>
    </source>
</evidence>
<feature type="domain" description="AMP-binding enzyme C-terminal" evidence="2">
    <location>
        <begin position="449"/>
        <end position="525"/>
    </location>
</feature>
<feature type="domain" description="AMP-dependent synthetase/ligase" evidence="1">
    <location>
        <begin position="36"/>
        <end position="398"/>
    </location>
</feature>
<dbReference type="EMBL" id="CP018171">
    <property type="protein sequence ID" value="APH74388.1"/>
    <property type="molecule type" value="Genomic_DNA"/>
</dbReference>
<dbReference type="AlphaFoldDB" id="A0A1L3SYC2"/>
<dbReference type="Pfam" id="PF00501">
    <property type="entry name" value="AMP-binding"/>
    <property type="match status" value="1"/>
</dbReference>
<evidence type="ECO:0000313" key="3">
    <source>
        <dbReference type="EMBL" id="APH74388.1"/>
    </source>
</evidence>
<dbReference type="RefSeq" id="WP_072607844.1">
    <property type="nucleotide sequence ID" value="NZ_CP018171.1"/>
</dbReference>
<evidence type="ECO:0000259" key="2">
    <source>
        <dbReference type="Pfam" id="PF13193"/>
    </source>
</evidence>
<dbReference type="PANTHER" id="PTHR43201">
    <property type="entry name" value="ACYL-COA SYNTHETASE"/>
    <property type="match status" value="1"/>
</dbReference>
<protein>
    <recommendedName>
        <fullName evidence="5">Cyclohexanecarboxylate-CoA ligase</fullName>
    </recommendedName>
</protein>
<accession>A0A1L3SYC2</accession>
<dbReference type="Proteomes" id="UP000182840">
    <property type="component" value="Chromosome"/>
</dbReference>
<organism evidence="3 4">
    <name type="scientific">Aquibium oceanicum</name>
    <dbReference type="NCBI Taxonomy" id="1670800"/>
    <lineage>
        <taxon>Bacteria</taxon>
        <taxon>Pseudomonadati</taxon>
        <taxon>Pseudomonadota</taxon>
        <taxon>Alphaproteobacteria</taxon>
        <taxon>Hyphomicrobiales</taxon>
        <taxon>Phyllobacteriaceae</taxon>
        <taxon>Aquibium</taxon>
    </lineage>
</organism>
<dbReference type="SUPFAM" id="SSF56801">
    <property type="entry name" value="Acetyl-CoA synthetase-like"/>
    <property type="match status" value="1"/>
</dbReference>
<dbReference type="Gene3D" id="3.30.300.30">
    <property type="match status" value="1"/>
</dbReference>
<gene>
    <name evidence="3" type="ORF">BSQ44_04165</name>
</gene>
<sequence>MNARWKTRLTEAIVVERMASGEWDGSTLAQHLERLWRSDPRTVLVIDGDKSLSVADCRMMALRLLSALQRRGLVPGDVVSFQLPNWHEAIIIELACAYGGLVCNPIVQIYRDAEVQHIVADARSRVLFVPQSFRRFDYEAMVSRIEGAWSDRPETVLVRPLNESDRTSFEMLLADPTGLPEIADVDANDIKLLMYTSGTTGRAKGVLHTHNTIGAEVRNFARFLTLGSDDVVLMPSPLGHITGYLYGIQLPVTLGCRVVLMDIWDVAVAADLIDRHGVTFTIGATPFVQELARFAVDHARPMPSLRYFPSGGAPVPPEVVHRANAALQNCTVFRLYGSTEAPTVTLGVPDKARAELGASTEGFVVAHDVRLTDADGRIVAPGEEGEIRTRGPEVCVGYARFDDNEAAFDADGYFLTGDLARMTPEGCLVITGRSKDLIIRGGENISPKEIEDILHAHPAIDVAAVVAMPHHRLGETCCAVVTLKPGADFDFAEMERALSSSGLARQKFPERLEVVSEMPYTAAGKVRKNLLRDLVRDLIAKEKTSDGNSDEEKDAAG</sequence>
<dbReference type="PROSITE" id="PS00455">
    <property type="entry name" value="AMP_BINDING"/>
    <property type="match status" value="1"/>
</dbReference>
<keyword evidence="4" id="KW-1185">Reference proteome</keyword>
<dbReference type="Gene3D" id="3.40.50.12780">
    <property type="entry name" value="N-terminal domain of ligase-like"/>
    <property type="match status" value="1"/>
</dbReference>
<dbReference type="InterPro" id="IPR045851">
    <property type="entry name" value="AMP-bd_C_sf"/>
</dbReference>
<dbReference type="InterPro" id="IPR042099">
    <property type="entry name" value="ANL_N_sf"/>
</dbReference>
<dbReference type="GO" id="GO:0031956">
    <property type="term" value="F:medium-chain fatty acid-CoA ligase activity"/>
    <property type="evidence" value="ECO:0007669"/>
    <property type="project" value="TreeGrafter"/>
</dbReference>
<dbReference type="GO" id="GO:0006631">
    <property type="term" value="P:fatty acid metabolic process"/>
    <property type="evidence" value="ECO:0007669"/>
    <property type="project" value="TreeGrafter"/>
</dbReference>
<dbReference type="InterPro" id="IPR020845">
    <property type="entry name" value="AMP-binding_CS"/>
</dbReference>
<dbReference type="KEGG" id="meso:BSQ44_04165"/>
<evidence type="ECO:0000313" key="4">
    <source>
        <dbReference type="Proteomes" id="UP000182840"/>
    </source>
</evidence>
<proteinExistence type="predicted"/>
<dbReference type="PANTHER" id="PTHR43201:SF32">
    <property type="entry name" value="2-SUCCINYLBENZOATE--COA LIGASE, CHLOROPLASTIC_PEROXISOMAL"/>
    <property type="match status" value="1"/>
</dbReference>
<reference evidence="4" key="1">
    <citation type="submission" date="2016-11" db="EMBL/GenBank/DDBJ databases">
        <title>Mesorhizobium oceanicum sp. nov., isolated from deep seawater in South China Sea.</title>
        <authorList>
            <person name="Fu G.-Y."/>
        </authorList>
    </citation>
    <scope>NUCLEOTIDE SEQUENCE [LARGE SCALE GENOMIC DNA]</scope>
    <source>
        <strain evidence="4">B7</strain>
    </source>
</reference>
<dbReference type="InterPro" id="IPR025110">
    <property type="entry name" value="AMP-bd_C"/>
</dbReference>
<evidence type="ECO:0000259" key="1">
    <source>
        <dbReference type="Pfam" id="PF00501"/>
    </source>
</evidence>
<dbReference type="STRING" id="1670800.BSQ44_04165"/>
<dbReference type="PROSITE" id="PS50007">
    <property type="entry name" value="PIPLC_X_DOMAIN"/>
    <property type="match status" value="1"/>
</dbReference>
<name>A0A1L3SYC2_9HYPH</name>
<dbReference type="InterPro" id="IPR000873">
    <property type="entry name" value="AMP-dep_synth/lig_dom"/>
</dbReference>
<dbReference type="Pfam" id="PF13193">
    <property type="entry name" value="AMP-binding_C"/>
    <property type="match status" value="1"/>
</dbReference>